<organism evidence="3">
    <name type="scientific">Salvia splendens</name>
    <name type="common">Scarlet sage</name>
    <dbReference type="NCBI Taxonomy" id="180675"/>
    <lineage>
        <taxon>Eukaryota</taxon>
        <taxon>Viridiplantae</taxon>
        <taxon>Streptophyta</taxon>
        <taxon>Embryophyta</taxon>
        <taxon>Tracheophyta</taxon>
        <taxon>Spermatophyta</taxon>
        <taxon>Magnoliopsida</taxon>
        <taxon>eudicotyledons</taxon>
        <taxon>Gunneridae</taxon>
        <taxon>Pentapetalae</taxon>
        <taxon>asterids</taxon>
        <taxon>lamiids</taxon>
        <taxon>Lamiales</taxon>
        <taxon>Lamiaceae</taxon>
        <taxon>Nepetoideae</taxon>
        <taxon>Mentheae</taxon>
        <taxon>Salviinae</taxon>
        <taxon>Salvia</taxon>
        <taxon>Salvia subgen. Calosphace</taxon>
        <taxon>core Calosphace</taxon>
    </lineage>
</organism>
<evidence type="ECO:0000313" key="4">
    <source>
        <dbReference type="Proteomes" id="UP000298416"/>
    </source>
</evidence>
<dbReference type="InterPro" id="IPR012337">
    <property type="entry name" value="RNaseH-like_sf"/>
</dbReference>
<evidence type="ECO:0000256" key="1">
    <source>
        <dbReference type="ARBA" id="ARBA00023125"/>
    </source>
</evidence>
<keyword evidence="4" id="KW-1185">Reference proteome</keyword>
<protein>
    <recommendedName>
        <fullName evidence="2">hAT-like transposase RNase-H fold domain-containing protein</fullName>
    </recommendedName>
</protein>
<keyword evidence="1" id="KW-0238">DNA-binding</keyword>
<reference evidence="3" key="1">
    <citation type="submission" date="2018-01" db="EMBL/GenBank/DDBJ databases">
        <authorList>
            <person name="Mao J.F."/>
        </authorList>
    </citation>
    <scope>NUCLEOTIDE SEQUENCE</scope>
    <source>
        <strain evidence="3">Huo1</strain>
        <tissue evidence="3">Leaf</tissue>
    </source>
</reference>
<sequence>MGIVSIASHCWTALNNTNFICVSAHCIGKDWKLHKKIISFCKVESHNASTIGDSIVMSLKEWGLTNLFSCTMDIAPENEKAVQHVKYHVETLNKYTIDCKKPLCLHVPTRWDSTYLMLESALPYEEAFTLSKNQHSCFVEVLKQRKHNDLSIGPPKKEDWANVKNMMEYLRKFYALTRVFSATRYPTSHLFFAEMCDFFDLISTLEMSDDSGVSAMARKMRSKIGKYWSEETELNPNLNRIVYIAAALDPRQKMRHVETCFKTIYGEERGADMVREVTDSMNELFEFYRAQDVTPTLPRLVDTSTVVPRVCSNGRVSLRFMALQSSVDEETSDVNELTLYLKAKRHMVLMDEIDNFDILKWWFGAPLLPRFEQDGKGYFGNSRFQCCF</sequence>
<dbReference type="PANTHER" id="PTHR46481">
    <property type="entry name" value="ZINC FINGER BED DOMAIN-CONTAINING PROTEIN 4"/>
    <property type="match status" value="1"/>
</dbReference>
<dbReference type="SUPFAM" id="SSF53098">
    <property type="entry name" value="Ribonuclease H-like"/>
    <property type="match status" value="1"/>
</dbReference>
<dbReference type="Pfam" id="PF14372">
    <property type="entry name" value="hAT-like_RNase-H"/>
    <property type="match status" value="1"/>
</dbReference>
<dbReference type="AlphaFoldDB" id="A0A8X8Z424"/>
<dbReference type="PANTHER" id="PTHR46481:SF7">
    <property type="entry name" value="ZINC FINGER BED DOMAIN-CONTAINING PROTEIN RICESLEEPER 2-LIKE"/>
    <property type="match status" value="1"/>
</dbReference>
<dbReference type="InterPro" id="IPR052035">
    <property type="entry name" value="ZnF_BED_domain_contain"/>
</dbReference>
<proteinExistence type="predicted"/>
<comment type="caution">
    <text evidence="3">The sequence shown here is derived from an EMBL/GenBank/DDBJ whole genome shotgun (WGS) entry which is preliminary data.</text>
</comment>
<name>A0A8X8Z424_SALSN</name>
<evidence type="ECO:0000313" key="3">
    <source>
        <dbReference type="EMBL" id="KAG6390464.1"/>
    </source>
</evidence>
<dbReference type="OrthoDB" id="1747355at2759"/>
<dbReference type="GO" id="GO:0003677">
    <property type="term" value="F:DNA binding"/>
    <property type="evidence" value="ECO:0007669"/>
    <property type="project" value="UniProtKB-KW"/>
</dbReference>
<accession>A0A8X8Z424</accession>
<feature type="domain" description="hAT-like transposase RNase-H fold" evidence="2">
    <location>
        <begin position="181"/>
        <end position="288"/>
    </location>
</feature>
<gene>
    <name evidence="3" type="ORF">SASPL_148199</name>
</gene>
<dbReference type="EMBL" id="PNBA02000019">
    <property type="protein sequence ID" value="KAG6390464.1"/>
    <property type="molecule type" value="Genomic_DNA"/>
</dbReference>
<dbReference type="Proteomes" id="UP000298416">
    <property type="component" value="Unassembled WGS sequence"/>
</dbReference>
<reference evidence="3" key="2">
    <citation type="submission" date="2020-08" db="EMBL/GenBank/DDBJ databases">
        <title>Plant Genome Project.</title>
        <authorList>
            <person name="Zhang R.-G."/>
        </authorList>
    </citation>
    <scope>NUCLEOTIDE SEQUENCE</scope>
    <source>
        <strain evidence="3">Huo1</strain>
        <tissue evidence="3">Leaf</tissue>
    </source>
</reference>
<dbReference type="InterPro" id="IPR025525">
    <property type="entry name" value="hAT-like_transposase_RNase-H"/>
</dbReference>
<evidence type="ECO:0000259" key="2">
    <source>
        <dbReference type="Pfam" id="PF14372"/>
    </source>
</evidence>